<reference evidence="2" key="2">
    <citation type="journal article" date="2010" name="Genome Res.">
        <title>Population genomic sequencing of Coccidioides fungi reveals recent hybridization and transposon control.</title>
        <authorList>
            <person name="Neafsey D.E."/>
            <person name="Barker B.M."/>
            <person name="Sharpton T.J."/>
            <person name="Stajich J.E."/>
            <person name="Park D.J."/>
            <person name="Whiston E."/>
            <person name="Hung C.-Y."/>
            <person name="McMahan C."/>
            <person name="White J."/>
            <person name="Sykes S."/>
            <person name="Heiman D."/>
            <person name="Young S."/>
            <person name="Zeng Q."/>
            <person name="Abouelleil A."/>
            <person name="Aftuck L."/>
            <person name="Bessette D."/>
            <person name="Brown A."/>
            <person name="FitzGerald M."/>
            <person name="Lui A."/>
            <person name="Macdonald J.P."/>
            <person name="Priest M."/>
            <person name="Orbach M.J."/>
            <person name="Galgiani J.N."/>
            <person name="Kirkland T.N."/>
            <person name="Cole G.T."/>
            <person name="Birren B.W."/>
            <person name="Henn M.R."/>
            <person name="Taylor J.W."/>
            <person name="Rounsley S.D."/>
        </authorList>
    </citation>
    <scope>GENOME REANNOTATION</scope>
    <source>
        <strain evidence="2">RS</strain>
    </source>
</reference>
<organism evidence="1 2">
    <name type="scientific">Coccidioides immitis (strain RS)</name>
    <name type="common">Valley fever fungus</name>
    <dbReference type="NCBI Taxonomy" id="246410"/>
    <lineage>
        <taxon>Eukaryota</taxon>
        <taxon>Fungi</taxon>
        <taxon>Dikarya</taxon>
        <taxon>Ascomycota</taxon>
        <taxon>Pezizomycotina</taxon>
        <taxon>Eurotiomycetes</taxon>
        <taxon>Eurotiomycetidae</taxon>
        <taxon>Onygenales</taxon>
        <taxon>Onygenaceae</taxon>
        <taxon>Coccidioides</taxon>
    </lineage>
</organism>
<dbReference type="VEuPathDB" id="FungiDB:CIMG_13416"/>
<dbReference type="GeneID" id="24165043"/>
<name>A0A0D8JUW7_COCIM</name>
<proteinExistence type="predicted"/>
<accession>A0A0D8JUW7</accession>
<dbReference type="InParanoid" id="A0A0D8JUW7"/>
<dbReference type="EMBL" id="GG704914">
    <property type="protein sequence ID" value="KJF61100.1"/>
    <property type="molecule type" value="Genomic_DNA"/>
</dbReference>
<sequence>MLSFALTVLRTPYIPYIHRSRTNVPSEGSRGRSVQSYNNQQAIPMLGLCKSLVELTAASAIYGIAACNSTWAQDLSGYHPSCLPVKLRAPPRPGR</sequence>
<dbReference type="Proteomes" id="UP000001261">
    <property type="component" value="Unassembled WGS sequence"/>
</dbReference>
<dbReference type="AlphaFoldDB" id="A0A0D8JUW7"/>
<dbReference type="RefSeq" id="XP_004446151.1">
    <property type="nucleotide sequence ID" value="XM_004446094.1"/>
</dbReference>
<evidence type="ECO:0000313" key="2">
    <source>
        <dbReference type="Proteomes" id="UP000001261"/>
    </source>
</evidence>
<keyword evidence="2" id="KW-1185">Reference proteome</keyword>
<reference evidence="2" key="1">
    <citation type="journal article" date="2009" name="Genome Res.">
        <title>Comparative genomic analyses of the human fungal pathogens Coccidioides and their relatives.</title>
        <authorList>
            <person name="Sharpton T.J."/>
            <person name="Stajich J.E."/>
            <person name="Rounsley S.D."/>
            <person name="Gardner M.J."/>
            <person name="Wortman J.R."/>
            <person name="Jordar V.S."/>
            <person name="Maiti R."/>
            <person name="Kodira C.D."/>
            <person name="Neafsey D.E."/>
            <person name="Zeng Q."/>
            <person name="Hung C.-Y."/>
            <person name="McMahan C."/>
            <person name="Muszewska A."/>
            <person name="Grynberg M."/>
            <person name="Mandel M.A."/>
            <person name="Kellner E.M."/>
            <person name="Barker B.M."/>
            <person name="Galgiani J.N."/>
            <person name="Orbach M.J."/>
            <person name="Kirkland T.N."/>
            <person name="Cole G.T."/>
            <person name="Henn M.R."/>
            <person name="Birren B.W."/>
            <person name="Taylor J.W."/>
        </authorList>
    </citation>
    <scope>NUCLEOTIDE SEQUENCE [LARGE SCALE GENOMIC DNA]</scope>
    <source>
        <strain evidence="2">RS</strain>
    </source>
</reference>
<gene>
    <name evidence="1" type="ORF">CIMG_13416</name>
</gene>
<dbReference type="KEGG" id="cim:CIMG_13416"/>
<protein>
    <submittedName>
        <fullName evidence="1">Uncharacterized protein</fullName>
    </submittedName>
</protein>
<evidence type="ECO:0000313" key="1">
    <source>
        <dbReference type="EMBL" id="KJF61100.1"/>
    </source>
</evidence>